<reference evidence="18" key="1">
    <citation type="submission" date="2020-08" db="EMBL/GenBank/DDBJ databases">
        <title>Genome sequencing and assembly of the red palm weevil Rhynchophorus ferrugineus.</title>
        <authorList>
            <person name="Dias G.B."/>
            <person name="Bergman C.M."/>
            <person name="Manee M."/>
        </authorList>
    </citation>
    <scope>NUCLEOTIDE SEQUENCE</scope>
    <source>
        <strain evidence="18">AA-2017</strain>
        <tissue evidence="18">Whole larva</tissue>
    </source>
</reference>
<dbReference type="GO" id="GO:0038062">
    <property type="term" value="F:protein tyrosine kinase collagen receptor activity"/>
    <property type="evidence" value="ECO:0007669"/>
    <property type="project" value="TreeGrafter"/>
</dbReference>
<dbReference type="FunFam" id="2.60.120.260:FF:000007">
    <property type="entry name" value="Discoidin domain receptor tyrosine kinase 1"/>
    <property type="match status" value="1"/>
</dbReference>
<dbReference type="AlphaFoldDB" id="A0A834IYY6"/>
<evidence type="ECO:0000256" key="4">
    <source>
        <dbReference type="ARBA" id="ARBA00022729"/>
    </source>
</evidence>
<dbReference type="InterPro" id="IPR048525">
    <property type="entry name" value="DDR1-2_DS-like"/>
</dbReference>
<evidence type="ECO:0000256" key="2">
    <source>
        <dbReference type="ARBA" id="ARBA00022475"/>
    </source>
</evidence>
<evidence type="ECO:0000256" key="9">
    <source>
        <dbReference type="ARBA" id="ARBA00023157"/>
    </source>
</evidence>
<dbReference type="Gene3D" id="2.60.120.260">
    <property type="entry name" value="Galactose-binding domain-like"/>
    <property type="match status" value="1"/>
</dbReference>
<keyword evidence="19" id="KW-1185">Reference proteome</keyword>
<accession>A0A834IYY6</accession>
<dbReference type="InterPro" id="IPR020635">
    <property type="entry name" value="Tyr_kinase_cat_dom"/>
</dbReference>
<dbReference type="PANTHER" id="PTHR24416:SF579">
    <property type="entry name" value="DISCOIDIN DOMAIN-CONTAINING RECEPTOR 2-LIKE PROTEIN"/>
    <property type="match status" value="1"/>
</dbReference>
<dbReference type="GO" id="GO:0051897">
    <property type="term" value="P:positive regulation of phosphatidylinositol 3-kinase/protein kinase B signal transduction"/>
    <property type="evidence" value="ECO:0007669"/>
    <property type="project" value="TreeGrafter"/>
</dbReference>
<comment type="similarity">
    <text evidence="12">Belongs to the protein kinase superfamily. Tyr protein kinase family. Insulin receptor subfamily.</text>
</comment>
<dbReference type="Pfam" id="PF07714">
    <property type="entry name" value="PK_Tyr_Ser-Thr"/>
    <property type="match status" value="1"/>
</dbReference>
<feature type="compositionally biased region" description="Basic and acidic residues" evidence="13">
    <location>
        <begin position="588"/>
        <end position="597"/>
    </location>
</feature>
<keyword evidence="7 14" id="KW-1133">Transmembrane helix</keyword>
<dbReference type="CDD" id="cd00057">
    <property type="entry name" value="FA58C"/>
    <property type="match status" value="1"/>
</dbReference>
<dbReference type="GO" id="GO:0043235">
    <property type="term" value="C:receptor complex"/>
    <property type="evidence" value="ECO:0007669"/>
    <property type="project" value="TreeGrafter"/>
</dbReference>
<keyword evidence="6" id="KW-0067">ATP-binding</keyword>
<evidence type="ECO:0000256" key="5">
    <source>
        <dbReference type="ARBA" id="ARBA00022741"/>
    </source>
</evidence>
<dbReference type="OrthoDB" id="6071166at2759"/>
<evidence type="ECO:0000256" key="11">
    <source>
        <dbReference type="ARBA" id="ARBA00023180"/>
    </source>
</evidence>
<evidence type="ECO:0000256" key="14">
    <source>
        <dbReference type="SAM" id="Phobius"/>
    </source>
</evidence>
<evidence type="ECO:0000313" key="19">
    <source>
        <dbReference type="Proteomes" id="UP000625711"/>
    </source>
</evidence>
<keyword evidence="3 14" id="KW-0812">Transmembrane</keyword>
<evidence type="ECO:0000256" key="12">
    <source>
        <dbReference type="ARBA" id="ARBA00061639"/>
    </source>
</evidence>
<gene>
    <name evidence="18" type="ORF">GWI33_001830</name>
</gene>
<dbReference type="EMBL" id="JAACXV010000152">
    <property type="protein sequence ID" value="KAF7282882.1"/>
    <property type="molecule type" value="Genomic_DNA"/>
</dbReference>
<dbReference type="PROSITE" id="PS01286">
    <property type="entry name" value="FA58C_2"/>
    <property type="match status" value="1"/>
</dbReference>
<dbReference type="PROSITE" id="PS00109">
    <property type="entry name" value="PROTEIN_KINASE_TYR"/>
    <property type="match status" value="1"/>
</dbReference>
<dbReference type="PANTHER" id="PTHR24416">
    <property type="entry name" value="TYROSINE-PROTEIN KINASE RECEPTOR"/>
    <property type="match status" value="1"/>
</dbReference>
<dbReference type="PROSITE" id="PS50022">
    <property type="entry name" value="FA58C_3"/>
    <property type="match status" value="1"/>
</dbReference>
<feature type="compositionally biased region" description="Polar residues" evidence="13">
    <location>
        <begin position="565"/>
        <end position="587"/>
    </location>
</feature>
<dbReference type="GO" id="GO:0005886">
    <property type="term" value="C:plasma membrane"/>
    <property type="evidence" value="ECO:0007669"/>
    <property type="project" value="UniProtKB-SubCell"/>
</dbReference>
<dbReference type="Pfam" id="PF21114">
    <property type="entry name" value="DDR1-2_DS-like"/>
    <property type="match status" value="1"/>
</dbReference>
<feature type="domain" description="F5/8 type C" evidence="17">
    <location>
        <begin position="25"/>
        <end position="181"/>
    </location>
</feature>
<feature type="signal peptide" evidence="15">
    <location>
        <begin position="1"/>
        <end position="19"/>
    </location>
</feature>
<dbReference type="GO" id="GO:0048680">
    <property type="term" value="P:positive regulation of axon regeneration"/>
    <property type="evidence" value="ECO:0007669"/>
    <property type="project" value="UniProtKB-ARBA"/>
</dbReference>
<dbReference type="InterPro" id="IPR008266">
    <property type="entry name" value="Tyr_kinase_AS"/>
</dbReference>
<dbReference type="SMART" id="SM00231">
    <property type="entry name" value="FA58C"/>
    <property type="match status" value="1"/>
</dbReference>
<dbReference type="Gene3D" id="3.30.200.20">
    <property type="entry name" value="Phosphorylase Kinase, domain 1"/>
    <property type="match status" value="1"/>
</dbReference>
<dbReference type="SUPFAM" id="SSF49785">
    <property type="entry name" value="Galactose-binding domain-like"/>
    <property type="match status" value="1"/>
</dbReference>
<dbReference type="PRINTS" id="PR00109">
    <property type="entry name" value="TYRKINASE"/>
</dbReference>
<feature type="chain" id="PRO_5033003270" evidence="15">
    <location>
        <begin position="20"/>
        <end position="916"/>
    </location>
</feature>
<evidence type="ECO:0000256" key="13">
    <source>
        <dbReference type="SAM" id="MobiDB-lite"/>
    </source>
</evidence>
<comment type="caution">
    <text evidence="18">The sequence shown here is derived from an EMBL/GenBank/DDBJ whole genome shotgun (WGS) entry which is preliminary data.</text>
</comment>
<feature type="transmembrane region" description="Helical" evidence="14">
    <location>
        <begin position="397"/>
        <end position="419"/>
    </location>
</feature>
<evidence type="ECO:0000256" key="3">
    <source>
        <dbReference type="ARBA" id="ARBA00022692"/>
    </source>
</evidence>
<evidence type="ECO:0000259" key="17">
    <source>
        <dbReference type="PROSITE" id="PS50022"/>
    </source>
</evidence>
<dbReference type="PROSITE" id="PS50011">
    <property type="entry name" value="PROTEIN_KINASE_DOM"/>
    <property type="match status" value="1"/>
</dbReference>
<dbReference type="GO" id="GO:0005518">
    <property type="term" value="F:collagen binding"/>
    <property type="evidence" value="ECO:0007669"/>
    <property type="project" value="TreeGrafter"/>
</dbReference>
<comment type="subcellular location">
    <subcellularLocation>
        <location evidence="1">Cell membrane</location>
        <topology evidence="1">Single-pass type I membrane protein</topology>
    </subcellularLocation>
</comment>
<feature type="domain" description="Protein kinase" evidence="16">
    <location>
        <begin position="625"/>
        <end position="906"/>
    </location>
</feature>
<evidence type="ECO:0000256" key="1">
    <source>
        <dbReference type="ARBA" id="ARBA00004251"/>
    </source>
</evidence>
<dbReference type="InterPro" id="IPR050122">
    <property type="entry name" value="RTK"/>
</dbReference>
<evidence type="ECO:0000256" key="6">
    <source>
        <dbReference type="ARBA" id="ARBA00022840"/>
    </source>
</evidence>
<dbReference type="SMART" id="SM00219">
    <property type="entry name" value="TyrKc"/>
    <property type="match status" value="1"/>
</dbReference>
<organism evidence="18 19">
    <name type="scientific">Rhynchophorus ferrugineus</name>
    <name type="common">Red palm weevil</name>
    <name type="synonym">Curculio ferrugineus</name>
    <dbReference type="NCBI Taxonomy" id="354439"/>
    <lineage>
        <taxon>Eukaryota</taxon>
        <taxon>Metazoa</taxon>
        <taxon>Ecdysozoa</taxon>
        <taxon>Arthropoda</taxon>
        <taxon>Hexapoda</taxon>
        <taxon>Insecta</taxon>
        <taxon>Pterygota</taxon>
        <taxon>Neoptera</taxon>
        <taxon>Endopterygota</taxon>
        <taxon>Coleoptera</taxon>
        <taxon>Polyphaga</taxon>
        <taxon>Cucujiformia</taxon>
        <taxon>Curculionidae</taxon>
        <taxon>Dryophthorinae</taxon>
        <taxon>Rhynchophorus</taxon>
    </lineage>
</organism>
<dbReference type="Proteomes" id="UP000625711">
    <property type="component" value="Unassembled WGS sequence"/>
</dbReference>
<keyword evidence="10" id="KW-0675">Receptor</keyword>
<evidence type="ECO:0000259" key="16">
    <source>
        <dbReference type="PROSITE" id="PS50011"/>
    </source>
</evidence>
<protein>
    <submittedName>
        <fullName evidence="18">Uncharacterized protein</fullName>
    </submittedName>
</protein>
<dbReference type="Gene3D" id="2.60.120.1190">
    <property type="match status" value="1"/>
</dbReference>
<dbReference type="FunFam" id="1.10.510.10:FF:000053">
    <property type="entry name" value="Epithelial discoidin domain-containing receptor 1"/>
    <property type="match status" value="1"/>
</dbReference>
<keyword evidence="8 14" id="KW-0472">Membrane</keyword>
<keyword evidence="11" id="KW-0325">Glycoprotein</keyword>
<dbReference type="Gene3D" id="1.10.510.10">
    <property type="entry name" value="Transferase(Phosphotransferase) domain 1"/>
    <property type="match status" value="1"/>
</dbReference>
<dbReference type="GO" id="GO:0005524">
    <property type="term" value="F:ATP binding"/>
    <property type="evidence" value="ECO:0007669"/>
    <property type="project" value="UniProtKB-KW"/>
</dbReference>
<keyword evidence="5" id="KW-0547">Nucleotide-binding</keyword>
<dbReference type="InterPro" id="IPR000719">
    <property type="entry name" value="Prot_kinase_dom"/>
</dbReference>
<evidence type="ECO:0000256" key="15">
    <source>
        <dbReference type="SAM" id="SignalP"/>
    </source>
</evidence>
<dbReference type="InterPro" id="IPR011009">
    <property type="entry name" value="Kinase-like_dom_sf"/>
</dbReference>
<feature type="region of interest" description="Disordered" evidence="13">
    <location>
        <begin position="565"/>
        <end position="601"/>
    </location>
</feature>
<dbReference type="InterPro" id="IPR008979">
    <property type="entry name" value="Galactose-bd-like_sf"/>
</dbReference>
<dbReference type="InterPro" id="IPR001245">
    <property type="entry name" value="Ser-Thr/Tyr_kinase_cat_dom"/>
</dbReference>
<keyword evidence="2" id="KW-1003">Cell membrane</keyword>
<proteinExistence type="inferred from homology"/>
<keyword evidence="9" id="KW-1015">Disulfide bond</keyword>
<name>A0A834IYY6_RHYFE</name>
<feature type="region of interest" description="Disordered" evidence="13">
    <location>
        <begin position="46"/>
        <end position="72"/>
    </location>
</feature>
<sequence length="916" mass="105361">MELRYKLWGLLTILAACVAVDPSQCIAPLGMENGFIKDSDITASSSFDSGNVGPQHGRVRTDKNGGAWCPQRQATREPEEWIQIDLKMVHVITSTETQGRFGNGQGIEYAEAYMLEYWRPRLQKWIRYHNAKGEEVIPGNINPYLEAKRQLDPPIWANKIRFYPYSHHKRTVCMRVELYGCRWTDGIVSYTIPQGDKRGANWEFYDLGYDGVWDGNELKHGLGQLTDGKFGHNDFKTDMYDGQTWVGWKNDTKHRPIEIKFEFDRVREFSAVHLYCNNQFTKDVQVFSAAKVSFSIGGKRFNRGEPITYEYVEDKIFEDARNITVKLHHRVGKYVKLQLFFASKWILVSEVSFESVTAHGNFTVEPEPTTTPHVRISSDHEHKMEIPVPNNVNESTLVVIVLIGIFLLLLLIAGVFLLVRLKKRKYLRSPNNSNLDFPNATLPPHVQNNDGLYSVPEKDAHRIEAYGVTELNSSGDEYYKKCYGGSSTKSSLRSTLPLPHPEENTYQEPYQAMKFAPYYSYSPVVMEMTNTNKCQSHCDNYDYAIPEANTLPLLSGSDQNTLPMTRGRMNSNSYQRTKTNQRVSLRSTRSEGAEAKRSPTQQDALAVLRKRLEETSIPEFPRHRLRMLSKLSEGAFGTVYIAEADGIVEYSSGELDNRLVAIKFLGDTASDKEKKDFHRDVRILAALDDDNIARVLGICSQEEPLCVVMEYMEHGDLCQFLKMHITSETTSGLPYGVKSLSFNCLLYIATQIASGMRYLESLNFVHRDLATRNCLIGKAYQIKICDYGTYNELYVNDYYKVDGNTPLPIRWMSWEAVYQMKYTTKSDVWAFAVTLWEILTLCRKQPYDTLTDPEIMENLARLHCDDKQYKYLPRPSNHKDIHDLMLECWKRSDKERPTFREIHMFLQRKNLGYAPV</sequence>
<dbReference type="PROSITE" id="PS51257">
    <property type="entry name" value="PROKAR_LIPOPROTEIN"/>
    <property type="match status" value="1"/>
</dbReference>
<evidence type="ECO:0000256" key="10">
    <source>
        <dbReference type="ARBA" id="ARBA00023170"/>
    </source>
</evidence>
<keyword evidence="4 15" id="KW-0732">Signal</keyword>
<dbReference type="Pfam" id="PF00754">
    <property type="entry name" value="F5_F8_type_C"/>
    <property type="match status" value="1"/>
</dbReference>
<evidence type="ECO:0000256" key="7">
    <source>
        <dbReference type="ARBA" id="ARBA00022989"/>
    </source>
</evidence>
<dbReference type="InterPro" id="IPR000421">
    <property type="entry name" value="FA58C"/>
</dbReference>
<evidence type="ECO:0000256" key="8">
    <source>
        <dbReference type="ARBA" id="ARBA00023136"/>
    </source>
</evidence>
<dbReference type="SUPFAM" id="SSF56112">
    <property type="entry name" value="Protein kinase-like (PK-like)"/>
    <property type="match status" value="1"/>
</dbReference>
<evidence type="ECO:0000313" key="18">
    <source>
        <dbReference type="EMBL" id="KAF7282882.1"/>
    </source>
</evidence>